<dbReference type="GeneID" id="98673159"/>
<evidence type="ECO:0000313" key="2">
    <source>
        <dbReference type="Proteomes" id="UP000319374"/>
    </source>
</evidence>
<name>A0A4Y1X1D0_9BACT</name>
<dbReference type="Pfam" id="PF17170">
    <property type="entry name" value="DUF5128"/>
    <property type="match status" value="1"/>
</dbReference>
<gene>
    <name evidence="1" type="ORF">A5CPEGH6_11820</name>
</gene>
<keyword evidence="2" id="KW-1185">Reference proteome</keyword>
<evidence type="ECO:0008006" key="3">
    <source>
        <dbReference type="Google" id="ProtNLM"/>
    </source>
</evidence>
<dbReference type="EMBL" id="AP019736">
    <property type="protein sequence ID" value="BBL06544.1"/>
    <property type="molecule type" value="Genomic_DNA"/>
</dbReference>
<dbReference type="SUPFAM" id="SSF101898">
    <property type="entry name" value="NHL repeat"/>
    <property type="match status" value="1"/>
</dbReference>
<accession>A0A4Y1X1D0</accession>
<dbReference type="RefSeq" id="WP_141428357.1">
    <property type="nucleotide sequence ID" value="NZ_AP019736.1"/>
</dbReference>
<reference evidence="2" key="1">
    <citation type="submission" date="2019-06" db="EMBL/GenBank/DDBJ databases">
        <title>Alistipes onderdonkii subsp. vulgaris subsp. nov., Alistipes dispar sp. nov. and Alistipes communis sp. nov., isolated from human faeces, and creation of Alistipes onderdonkii subsp. onderdonkii subsp. nov.</title>
        <authorList>
            <person name="Sakamoto M."/>
            <person name="Ikeyama N."/>
            <person name="Ogata Y."/>
            <person name="Suda W."/>
            <person name="Iino T."/>
            <person name="Hattori M."/>
            <person name="Ohkuma M."/>
        </authorList>
    </citation>
    <scope>NUCLEOTIDE SEQUENCE [LARGE SCALE GENOMIC DNA]</scope>
    <source>
        <strain evidence="2">5CPEGH6</strain>
    </source>
</reference>
<dbReference type="InterPro" id="IPR011042">
    <property type="entry name" value="6-blade_b-propeller_TolB-like"/>
</dbReference>
<dbReference type="PROSITE" id="PS51257">
    <property type="entry name" value="PROKAR_LIPOPROTEIN"/>
    <property type="match status" value="1"/>
</dbReference>
<dbReference type="KEGG" id="ada:A5CPEGH6_11820"/>
<evidence type="ECO:0000313" key="1">
    <source>
        <dbReference type="EMBL" id="BBL06544.1"/>
    </source>
</evidence>
<proteinExistence type="predicted"/>
<dbReference type="Proteomes" id="UP000319374">
    <property type="component" value="Chromosome"/>
</dbReference>
<dbReference type="Gene3D" id="2.120.10.30">
    <property type="entry name" value="TolB, C-terminal domain"/>
    <property type="match status" value="1"/>
</dbReference>
<sequence>MNKGINRIAAAVGALAIGLSCTGGATTDYLLLPFPRQETPVRLDDLFRGVEITPLETTEASLLSYPELLKTCRDTLFVFDRSNSSLLLFAPDGKFIRRIGRIGRGPGEYLRARDFLIDPDRRTVSLLNPIGEIITYGFDGGFIRRERLPEPPANYQHFERLDAKSLVTWSSEHRAQEGGVRIWTREGFALQNHFFPASAAWSSLRNGPVFNRYRDTVYYHESLNNRVYAISSNGVRTAYAWDTEPPIEPERPALPENEIPAAGARHLEEYTTGKIPFFFGRQLQSGRYYYAALFSGYPQPRQTTLFHDRKTGRSFRFHRTEEGLPVGLYALSDGCALGLIPYEEREAFAKALPPREAERLLRMREDDNPVLVKYLF</sequence>
<dbReference type="OrthoDB" id="1097750at2"/>
<dbReference type="AlphaFoldDB" id="A0A4Y1X1D0"/>
<organism evidence="1 2">
    <name type="scientific">Alistipes dispar</name>
    <dbReference type="NCBI Taxonomy" id="2585119"/>
    <lineage>
        <taxon>Bacteria</taxon>
        <taxon>Pseudomonadati</taxon>
        <taxon>Bacteroidota</taxon>
        <taxon>Bacteroidia</taxon>
        <taxon>Bacteroidales</taxon>
        <taxon>Rikenellaceae</taxon>
        <taxon>Alistipes</taxon>
    </lineage>
</organism>
<protein>
    <recommendedName>
        <fullName evidence="3">6-bladed beta-propeller</fullName>
    </recommendedName>
</protein>